<feature type="transmembrane region" description="Helical" evidence="1">
    <location>
        <begin position="362"/>
        <end position="380"/>
    </location>
</feature>
<name>A0A7T4PJA5_9ACTN</name>
<feature type="transmembrane region" description="Helical" evidence="1">
    <location>
        <begin position="288"/>
        <end position="310"/>
    </location>
</feature>
<dbReference type="Proteomes" id="UP000596130">
    <property type="component" value="Chromosome"/>
</dbReference>
<evidence type="ECO:0000256" key="1">
    <source>
        <dbReference type="SAM" id="Phobius"/>
    </source>
</evidence>
<evidence type="ECO:0008006" key="4">
    <source>
        <dbReference type="Google" id="ProtNLM"/>
    </source>
</evidence>
<organism evidence="2 3">
    <name type="scientific">Streptomyces alfalfae</name>
    <dbReference type="NCBI Taxonomy" id="1642299"/>
    <lineage>
        <taxon>Bacteria</taxon>
        <taxon>Bacillati</taxon>
        <taxon>Actinomycetota</taxon>
        <taxon>Actinomycetes</taxon>
        <taxon>Kitasatosporales</taxon>
        <taxon>Streptomycetaceae</taxon>
        <taxon>Streptomyces</taxon>
    </lineage>
</organism>
<sequence>MTGGGRRLTWQLLRLGHAAHHGAEAGRTRFAALLLASAVLALTFCSFVLASATWDGRAERGAARTPALAESGEQAKALWSRYWDSYEGRQFTVVVIAPLEDDAPLPPGVGHWPAPGEVLLSPALAEAPRAEGFAQRYGKAAGRVGGEGLASPGERLAYVRPTADMLRTADLEKITGYGGHWIPFGDLRVVGEETAMWALLAVLLGLPALALVVAAARTGAAGRDRRDALLDALGAGRGARLCVDLGGAVLPVTLGTLLAGAVLAPALLSDVRLPWIGYTLAAADVRAAIVPVTAAMVLAALTTLGLVLLLRPAPARRPGTRSNRPTSAQAGPLKLLALGAFPIFVIMAVFSGPLLGGAQRSAIAYLFAVAGVWATLPWVLGWGAGRWSAKAAGPARRRGDPALLIAVRTTAARPAAVVRLVAVLVVAIGVLGQAQILSSLLSVMPGHERTPGPAAESAALVRSAHQGELPRAFRSSLPRTARVVALGRLGEGPEAVRVMQAPCSDLSLLDLPCPPRGKQRQVTLGDLERRIQGAGPGPAGEPVLVRPGPVEPLTEGEGLQALVFEPGGSRLDLPAVKRAAHLHLSAKAGVQGLRESAEQPSELSHQSRWIPFLAALGAVILLLAMAIAATAQFLRLARALAPLNVLTGDRRVFHRTAAWSLGAPLCAAGVVGVGVHLVLVQPVTGGAYGGEVSWPLLAAMLAGTALTALVAALVGGSVAARRAASWVPRPD</sequence>
<feature type="transmembrane region" description="Helical" evidence="1">
    <location>
        <begin position="331"/>
        <end position="350"/>
    </location>
</feature>
<evidence type="ECO:0000313" key="3">
    <source>
        <dbReference type="Proteomes" id="UP000596130"/>
    </source>
</evidence>
<keyword evidence="1" id="KW-0812">Transmembrane</keyword>
<evidence type="ECO:0000313" key="2">
    <source>
        <dbReference type="EMBL" id="QQC91267.1"/>
    </source>
</evidence>
<feature type="transmembrane region" description="Helical" evidence="1">
    <location>
        <begin position="657"/>
        <end position="680"/>
    </location>
</feature>
<accession>A0A7T4PJA5</accession>
<feature type="transmembrane region" description="Helical" evidence="1">
    <location>
        <begin position="245"/>
        <end position="268"/>
    </location>
</feature>
<gene>
    <name evidence="2" type="ORF">I8755_24805</name>
</gene>
<feature type="transmembrane region" description="Helical" evidence="1">
    <location>
        <begin position="609"/>
        <end position="636"/>
    </location>
</feature>
<reference evidence="2 3" key="1">
    <citation type="submission" date="2020-12" db="EMBL/GenBank/DDBJ databases">
        <title>Identification and biosynthesis of polyene macrolides produced by Streptomyces alfalfae Men-myco-93-63.</title>
        <authorList>
            <person name="Liu D."/>
            <person name="Li Y."/>
            <person name="Liu L."/>
            <person name="Han X."/>
            <person name="Shen F."/>
        </authorList>
    </citation>
    <scope>NUCLEOTIDE SEQUENCE [LARGE SCALE GENOMIC DNA]</scope>
    <source>
        <strain evidence="2 3">Men-myco-93-63</strain>
    </source>
</reference>
<dbReference type="AlphaFoldDB" id="A0A7T4PJA5"/>
<keyword evidence="1" id="KW-1133">Transmembrane helix</keyword>
<feature type="transmembrane region" description="Helical" evidence="1">
    <location>
        <begin position="692"/>
        <end position="714"/>
    </location>
</feature>
<feature type="transmembrane region" description="Helical" evidence="1">
    <location>
        <begin position="416"/>
        <end position="437"/>
    </location>
</feature>
<feature type="transmembrane region" description="Helical" evidence="1">
    <location>
        <begin position="30"/>
        <end position="50"/>
    </location>
</feature>
<proteinExistence type="predicted"/>
<feature type="transmembrane region" description="Helical" evidence="1">
    <location>
        <begin position="195"/>
        <end position="216"/>
    </location>
</feature>
<protein>
    <recommendedName>
        <fullName evidence="4">ABC transporter permease</fullName>
    </recommendedName>
</protein>
<dbReference type="EMBL" id="CP065959">
    <property type="protein sequence ID" value="QQC91267.1"/>
    <property type="molecule type" value="Genomic_DNA"/>
</dbReference>
<keyword evidence="1" id="KW-0472">Membrane</keyword>
<dbReference type="RefSeq" id="WP_198503568.1">
    <property type="nucleotide sequence ID" value="NZ_CP065959.1"/>
</dbReference>